<proteinExistence type="predicted"/>
<evidence type="ECO:0000256" key="1">
    <source>
        <dbReference type="SAM" id="SignalP"/>
    </source>
</evidence>
<protein>
    <recommendedName>
        <fullName evidence="4">Lipoprotein</fullName>
    </recommendedName>
</protein>
<keyword evidence="1" id="KW-0732">Signal</keyword>
<feature type="signal peptide" evidence="1">
    <location>
        <begin position="1"/>
        <end position="23"/>
    </location>
</feature>
<accession>A0A447IJF2</accession>
<feature type="chain" id="PRO_5019298357" description="Lipoprotein" evidence="1">
    <location>
        <begin position="24"/>
        <end position="107"/>
    </location>
</feature>
<reference evidence="2 3" key="1">
    <citation type="submission" date="2018-12" db="EMBL/GenBank/DDBJ databases">
        <authorList>
            <person name="Criscuolo A."/>
        </authorList>
    </citation>
    <scope>NUCLEOTIDE SEQUENCE [LARGE SCALE GENOMIC DNA]</scope>
    <source>
        <strain evidence="2">ACIP1116241</strain>
    </source>
</reference>
<gene>
    <name evidence="2" type="ORF">PARHAE_00761</name>
</gene>
<dbReference type="AlphaFoldDB" id="A0A447IJF2"/>
<dbReference type="RefSeq" id="WP_126153273.1">
    <property type="nucleotide sequence ID" value="NZ_UZWE01000021.1"/>
</dbReference>
<dbReference type="EMBL" id="UZWE01000021">
    <property type="protein sequence ID" value="VDS07584.1"/>
    <property type="molecule type" value="Genomic_DNA"/>
</dbReference>
<organism evidence="2 3">
    <name type="scientific">Paracoccus haematequi</name>
    <dbReference type="NCBI Taxonomy" id="2491866"/>
    <lineage>
        <taxon>Bacteria</taxon>
        <taxon>Pseudomonadati</taxon>
        <taxon>Pseudomonadota</taxon>
        <taxon>Alphaproteobacteria</taxon>
        <taxon>Rhodobacterales</taxon>
        <taxon>Paracoccaceae</taxon>
        <taxon>Paracoccus</taxon>
    </lineage>
</organism>
<evidence type="ECO:0000313" key="2">
    <source>
        <dbReference type="EMBL" id="VDS07584.1"/>
    </source>
</evidence>
<name>A0A447IJF2_9RHOB</name>
<dbReference type="Proteomes" id="UP000270743">
    <property type="component" value="Unassembled WGS sequence"/>
</dbReference>
<evidence type="ECO:0008006" key="4">
    <source>
        <dbReference type="Google" id="ProtNLM"/>
    </source>
</evidence>
<sequence>MRRLFASALVLSLAACGAGGVIADYGSIRPVTLVHGDVDWKFYDRPQEGRVMVAPTVASVRQVNNWGAWDNPAPFQSAAQAWLAPRGCTATGVQPLIKGQMEVTYTC</sequence>
<dbReference type="OrthoDB" id="8116421at2"/>
<dbReference type="PROSITE" id="PS51257">
    <property type="entry name" value="PROKAR_LIPOPROTEIN"/>
    <property type="match status" value="1"/>
</dbReference>
<keyword evidence="3" id="KW-1185">Reference proteome</keyword>
<evidence type="ECO:0000313" key="3">
    <source>
        <dbReference type="Proteomes" id="UP000270743"/>
    </source>
</evidence>